<reference evidence="10" key="1">
    <citation type="submission" date="2022-11" db="EMBL/GenBank/DDBJ databases">
        <authorList>
            <person name="Petersen C."/>
        </authorList>
    </citation>
    <scope>NUCLEOTIDE SEQUENCE</scope>
    <source>
        <strain evidence="10">IBT 21917</strain>
    </source>
</reference>
<evidence type="ECO:0000259" key="9">
    <source>
        <dbReference type="Pfam" id="PF15624"/>
    </source>
</evidence>
<sequence length="613" mass="67225">MARGVVQKPRDLDYSKVGTAGRRTGITLKEGQRDEHGMEAVDGLFSSPEKSPAKLNEFEDDDESTGSEGMSMDEGYAPDPTDFLNGANQSRNSLLPQSTRSPAKRFASSIRRSPVLRSSPEQEDDLLSPSPSEGKSLLAAQNDSRQDPAPLANRSVNAGAANSNNNARRNTKAQQVAPEPDTIPDFSDGEGDENGDSFVPMPNESDDGFNDGNETVMPEDVEPEQSEHESNASEDESSQPAQKSRQPAKATTAKPAKKAPAPKKSKADQNGKQPARQARPGKSRRPVEEEEEDTEPRPPKKRKTAEPQRPRPSVEDLDPELKRVVDNYTEKSGPLKGRSLYILKKEDPNDTTSTHTRSGRASIRPLAYWRNERCVYGDGEAAEGRRYPLSTIKEVVRTEEVAPDQKKKGKRSNRKGKSRKRRDDSSDEEDEDIDLWEKEGFLNGYVPKWDPKTQTTGEDEALDIAYAPAGIQTREVKDSTFRFAKLLSSSFIGSGVVELPPDGIKKPKNSKKMHMVFYVCHGRVQVSISEVQFSAGKGSVFQVPRGNYYSFANPYGKDARLFFTQGCVPGEGEDAPPPETTTSGHETEAEADGGPSASGKGRGRRKGKQKAGK</sequence>
<feature type="compositionally biased region" description="Basic residues" evidence="7">
    <location>
        <begin position="601"/>
        <end position="613"/>
    </location>
</feature>
<evidence type="ECO:0000256" key="5">
    <source>
        <dbReference type="ARBA" id="ARBA00057947"/>
    </source>
</evidence>
<organism evidence="10 11">
    <name type="scientific">Penicillium capsulatum</name>
    <dbReference type="NCBI Taxonomy" id="69766"/>
    <lineage>
        <taxon>Eukaryota</taxon>
        <taxon>Fungi</taxon>
        <taxon>Dikarya</taxon>
        <taxon>Ascomycota</taxon>
        <taxon>Pezizomycotina</taxon>
        <taxon>Eurotiomycetes</taxon>
        <taxon>Eurotiomycetidae</taxon>
        <taxon>Eurotiales</taxon>
        <taxon>Aspergillaceae</taxon>
        <taxon>Penicillium</taxon>
    </lineage>
</organism>
<comment type="caution">
    <text evidence="10">The sequence shown here is derived from an EMBL/GenBank/DDBJ whole genome shotgun (WGS) entry which is preliminary data.</text>
</comment>
<dbReference type="PANTHER" id="PTHR16684:SF11">
    <property type="entry name" value="CENTROMERE PROTEIN C"/>
    <property type="match status" value="1"/>
</dbReference>
<evidence type="ECO:0000313" key="10">
    <source>
        <dbReference type="EMBL" id="KAJ5156506.1"/>
    </source>
</evidence>
<dbReference type="OrthoDB" id="1939643at2759"/>
<protein>
    <recommendedName>
        <fullName evidence="6">CENP-C homolog</fullName>
    </recommendedName>
</protein>
<feature type="compositionally biased region" description="Low complexity" evidence="7">
    <location>
        <begin position="152"/>
        <end position="168"/>
    </location>
</feature>
<dbReference type="InterPro" id="IPR011051">
    <property type="entry name" value="RmlC_Cupin_sf"/>
</dbReference>
<dbReference type="Proteomes" id="UP001146351">
    <property type="component" value="Unassembled WGS sequence"/>
</dbReference>
<feature type="region of interest" description="Disordered" evidence="7">
    <location>
        <begin position="1"/>
        <end position="363"/>
    </location>
</feature>
<dbReference type="PANTHER" id="PTHR16684">
    <property type="entry name" value="CENTROMERE PROTEIN C"/>
    <property type="match status" value="1"/>
</dbReference>
<gene>
    <name evidence="10" type="ORF">N7492_009309</name>
</gene>
<feature type="compositionally biased region" description="Polar residues" evidence="7">
    <location>
        <begin position="129"/>
        <end position="143"/>
    </location>
</feature>
<proteinExistence type="inferred from homology"/>
<keyword evidence="4" id="KW-0539">Nucleus</keyword>
<dbReference type="Gene3D" id="2.60.120.10">
    <property type="entry name" value="Jelly Rolls"/>
    <property type="match status" value="1"/>
</dbReference>
<feature type="domain" description="Mif2/CENP-C cupin" evidence="8">
    <location>
        <begin position="481"/>
        <end position="565"/>
    </location>
</feature>
<comment type="similarity">
    <text evidence="2">Belongs to the CENP-C/MIF2 family.</text>
</comment>
<feature type="compositionally biased region" description="Basic and acidic residues" evidence="7">
    <location>
        <begin position="304"/>
        <end position="329"/>
    </location>
</feature>
<feature type="compositionally biased region" description="Basic and acidic residues" evidence="7">
    <location>
        <begin position="30"/>
        <end position="39"/>
    </location>
</feature>
<dbReference type="GO" id="GO:0051315">
    <property type="term" value="P:attachment of mitotic spindle microtubules to kinetochore"/>
    <property type="evidence" value="ECO:0007669"/>
    <property type="project" value="TreeGrafter"/>
</dbReference>
<dbReference type="SUPFAM" id="SSF51182">
    <property type="entry name" value="RmlC-like cupins"/>
    <property type="match status" value="1"/>
</dbReference>
<name>A0A9W9LGR2_9EURO</name>
<dbReference type="FunFam" id="2.60.120.10:FF:000033">
    <property type="entry name" value="Centromere protein C 1"/>
    <property type="match status" value="1"/>
</dbReference>
<keyword evidence="3" id="KW-0238">DNA-binding</keyword>
<dbReference type="GO" id="GO:0051382">
    <property type="term" value="P:kinetochore assembly"/>
    <property type="evidence" value="ECO:0007669"/>
    <property type="project" value="InterPro"/>
</dbReference>
<evidence type="ECO:0000256" key="7">
    <source>
        <dbReference type="SAM" id="MobiDB-lite"/>
    </source>
</evidence>
<comment type="subcellular location">
    <subcellularLocation>
        <location evidence="1">Nucleus</location>
    </subcellularLocation>
</comment>
<comment type="function">
    <text evidence="5">Component of the kinetochore, a multiprotein complex that assembles on centromeric DNA and attaches chromosomes to spindle microtubules, mediating chromosome segregation and sister chromatid segregation during meiosis and mitosis. Component of the inner kinetochore constitutive centromere-associated network (CCAN), which serves as a structural platform for outer kinetochore assembly.</text>
</comment>
<dbReference type="Pfam" id="PF15624">
    <property type="entry name" value="Mif2_N"/>
    <property type="match status" value="1"/>
</dbReference>
<evidence type="ECO:0000256" key="2">
    <source>
        <dbReference type="ARBA" id="ARBA00010291"/>
    </source>
</evidence>
<feature type="compositionally biased region" description="Polar residues" evidence="7">
    <location>
        <begin position="86"/>
        <end position="101"/>
    </location>
</feature>
<dbReference type="InterPro" id="IPR014710">
    <property type="entry name" value="RmlC-like_jellyroll"/>
</dbReference>
<evidence type="ECO:0000313" key="11">
    <source>
        <dbReference type="Proteomes" id="UP001146351"/>
    </source>
</evidence>
<dbReference type="GO" id="GO:0051455">
    <property type="term" value="P:spindle attachment to meiosis I kinetochore"/>
    <property type="evidence" value="ECO:0007669"/>
    <property type="project" value="TreeGrafter"/>
</dbReference>
<dbReference type="CDD" id="cd06993">
    <property type="entry name" value="cupin_CENP-C_C"/>
    <property type="match status" value="1"/>
</dbReference>
<feature type="region of interest" description="Disordered" evidence="7">
    <location>
        <begin position="566"/>
        <end position="613"/>
    </location>
</feature>
<dbReference type="InterPro" id="IPR025974">
    <property type="entry name" value="Mif2/CENP-C_cupin"/>
</dbReference>
<dbReference type="InterPro" id="IPR028386">
    <property type="entry name" value="CENP-C/Mif2/cnp3"/>
</dbReference>
<keyword evidence="11" id="KW-1185">Reference proteome</keyword>
<feature type="compositionally biased region" description="Basic and acidic residues" evidence="7">
    <location>
        <begin position="394"/>
        <end position="406"/>
    </location>
</feature>
<reference evidence="10" key="2">
    <citation type="journal article" date="2023" name="IMA Fungus">
        <title>Comparative genomic study of the Penicillium genus elucidates a diverse pangenome and 15 lateral gene transfer events.</title>
        <authorList>
            <person name="Petersen C."/>
            <person name="Sorensen T."/>
            <person name="Nielsen M.R."/>
            <person name="Sondergaard T.E."/>
            <person name="Sorensen J.L."/>
            <person name="Fitzpatrick D.A."/>
            <person name="Frisvad J.C."/>
            <person name="Nielsen K.L."/>
        </authorList>
    </citation>
    <scope>NUCLEOTIDE SEQUENCE</scope>
    <source>
        <strain evidence="10">IBT 21917</strain>
    </source>
</reference>
<dbReference type="InterPro" id="IPR028929">
    <property type="entry name" value="Mif2_N"/>
</dbReference>
<evidence type="ECO:0000256" key="4">
    <source>
        <dbReference type="ARBA" id="ARBA00023242"/>
    </source>
</evidence>
<evidence type="ECO:0000256" key="3">
    <source>
        <dbReference type="ARBA" id="ARBA00023125"/>
    </source>
</evidence>
<dbReference type="AlphaFoldDB" id="A0A9W9LGR2"/>
<dbReference type="GO" id="GO:0005634">
    <property type="term" value="C:nucleus"/>
    <property type="evidence" value="ECO:0007669"/>
    <property type="project" value="UniProtKB-SubCell"/>
</dbReference>
<dbReference type="Pfam" id="PF11699">
    <property type="entry name" value="CENP-C_C"/>
    <property type="match status" value="1"/>
</dbReference>
<feature type="domain" description="Mif2 N-terminal" evidence="9">
    <location>
        <begin position="14"/>
        <end position="133"/>
    </location>
</feature>
<dbReference type="GO" id="GO:0000776">
    <property type="term" value="C:kinetochore"/>
    <property type="evidence" value="ECO:0007669"/>
    <property type="project" value="InterPro"/>
</dbReference>
<feature type="compositionally biased region" description="Basic residues" evidence="7">
    <location>
        <begin position="407"/>
        <end position="420"/>
    </location>
</feature>
<feature type="compositionally biased region" description="Basic residues" evidence="7">
    <location>
        <begin position="255"/>
        <end position="264"/>
    </location>
</feature>
<dbReference type="EMBL" id="JAPQKO010000006">
    <property type="protein sequence ID" value="KAJ5156506.1"/>
    <property type="molecule type" value="Genomic_DNA"/>
</dbReference>
<accession>A0A9W9LGR2</accession>
<evidence type="ECO:0000259" key="8">
    <source>
        <dbReference type="Pfam" id="PF11699"/>
    </source>
</evidence>
<dbReference type="GO" id="GO:0019237">
    <property type="term" value="F:centromeric DNA binding"/>
    <property type="evidence" value="ECO:0007669"/>
    <property type="project" value="InterPro"/>
</dbReference>
<feature type="region of interest" description="Disordered" evidence="7">
    <location>
        <begin position="389"/>
        <end position="431"/>
    </location>
</feature>
<evidence type="ECO:0000256" key="1">
    <source>
        <dbReference type="ARBA" id="ARBA00004123"/>
    </source>
</evidence>
<evidence type="ECO:0000256" key="6">
    <source>
        <dbReference type="ARBA" id="ARBA00075033"/>
    </source>
</evidence>